<gene>
    <name evidence="2" type="ORF">GFSPODELE1_LOCUS7578</name>
</gene>
<accession>A0ABP1DSH5</accession>
<dbReference type="EMBL" id="OZ037948">
    <property type="protein sequence ID" value="CAL1709934.1"/>
    <property type="molecule type" value="Genomic_DNA"/>
</dbReference>
<dbReference type="InterPro" id="IPR004843">
    <property type="entry name" value="Calcineurin-like_PHP"/>
</dbReference>
<reference evidence="3" key="1">
    <citation type="submission" date="2024-04" db="EMBL/GenBank/DDBJ databases">
        <authorList>
            <person name="Shaw F."/>
            <person name="Minotto A."/>
        </authorList>
    </citation>
    <scope>NUCLEOTIDE SEQUENCE [LARGE SCALE GENOMIC DNA]</scope>
</reference>
<evidence type="ECO:0000313" key="3">
    <source>
        <dbReference type="Proteomes" id="UP001497453"/>
    </source>
</evidence>
<dbReference type="Proteomes" id="UP001497453">
    <property type="component" value="Chromosome 5"/>
</dbReference>
<feature type="domain" description="Calcineurin-like phosphoesterase" evidence="1">
    <location>
        <begin position="16"/>
        <end position="143"/>
    </location>
</feature>
<proteinExistence type="predicted"/>
<sequence length="226" mass="25235">MSLKTHLTGLAVNPHDHKVFIAGNHDAALAEPSTRSIALSAHPELIYLEGSFVIINVRGRDIQIDGSPQTPRHGSWPFQYPRVPADEAFTSTIWSDVPIHTDVLVTHGPPAYHLDLRGSGCPVLLHAIWRIRPKLHVFGHIHAGYDLEYAQWSEAQRTYEDICAGHSGWLSLFAMVRKVLRKAVGWNLHHSLGTIMINASVVGGVRDERRNEAVDTAFNSRELEYC</sequence>
<evidence type="ECO:0000259" key="1">
    <source>
        <dbReference type="Pfam" id="PF00149"/>
    </source>
</evidence>
<keyword evidence="3" id="KW-1185">Reference proteome</keyword>
<organism evidence="2 3">
    <name type="scientific">Somion occarium</name>
    <dbReference type="NCBI Taxonomy" id="3059160"/>
    <lineage>
        <taxon>Eukaryota</taxon>
        <taxon>Fungi</taxon>
        <taxon>Dikarya</taxon>
        <taxon>Basidiomycota</taxon>
        <taxon>Agaricomycotina</taxon>
        <taxon>Agaricomycetes</taxon>
        <taxon>Polyporales</taxon>
        <taxon>Cerrenaceae</taxon>
        <taxon>Somion</taxon>
    </lineage>
</organism>
<dbReference type="InterPro" id="IPR029052">
    <property type="entry name" value="Metallo-depent_PP-like"/>
</dbReference>
<dbReference type="Pfam" id="PF00149">
    <property type="entry name" value="Metallophos"/>
    <property type="match status" value="1"/>
</dbReference>
<dbReference type="InterPro" id="IPR051693">
    <property type="entry name" value="UPF0046_metallophosphoest"/>
</dbReference>
<dbReference type="Gene3D" id="3.60.21.10">
    <property type="match status" value="1"/>
</dbReference>
<name>A0ABP1DSH5_9APHY</name>
<dbReference type="PANTHER" id="PTHR12905">
    <property type="entry name" value="METALLOPHOSPHOESTERASE"/>
    <property type="match status" value="1"/>
</dbReference>
<protein>
    <recommendedName>
        <fullName evidence="1">Calcineurin-like phosphoesterase domain-containing protein</fullName>
    </recommendedName>
</protein>
<dbReference type="SUPFAM" id="SSF56300">
    <property type="entry name" value="Metallo-dependent phosphatases"/>
    <property type="match status" value="1"/>
</dbReference>
<dbReference type="PANTHER" id="PTHR12905:SF18">
    <property type="entry name" value="ESTER HYDROLASE, PUTATIVE (AFU_ORTHOLOGUE AFUA_4G03130)-RELATED"/>
    <property type="match status" value="1"/>
</dbReference>
<evidence type="ECO:0000313" key="2">
    <source>
        <dbReference type="EMBL" id="CAL1709934.1"/>
    </source>
</evidence>